<dbReference type="InterPro" id="IPR038765">
    <property type="entry name" value="Papain-like_cys_pep_sf"/>
</dbReference>
<dbReference type="Gene3D" id="3.90.1720.10">
    <property type="entry name" value="endopeptidase domain like (from Nostoc punctiforme)"/>
    <property type="match status" value="1"/>
</dbReference>
<evidence type="ECO:0000256" key="2">
    <source>
        <dbReference type="ARBA" id="ARBA00022670"/>
    </source>
</evidence>
<keyword evidence="3" id="KW-0378">Hydrolase</keyword>
<dbReference type="RefSeq" id="WP_370564920.1">
    <property type="nucleotide sequence ID" value="NZ_JBFWIB010000011.1"/>
</dbReference>
<organism evidence="7 8">
    <name type="scientific">Luteimonas salinilitoris</name>
    <dbReference type="NCBI Taxonomy" id="3237697"/>
    <lineage>
        <taxon>Bacteria</taxon>
        <taxon>Pseudomonadati</taxon>
        <taxon>Pseudomonadota</taxon>
        <taxon>Gammaproteobacteria</taxon>
        <taxon>Lysobacterales</taxon>
        <taxon>Lysobacteraceae</taxon>
        <taxon>Luteimonas</taxon>
    </lineage>
</organism>
<feature type="chain" id="PRO_5046043755" evidence="5">
    <location>
        <begin position="41"/>
        <end position="224"/>
    </location>
</feature>
<evidence type="ECO:0000256" key="4">
    <source>
        <dbReference type="ARBA" id="ARBA00022807"/>
    </source>
</evidence>
<name>A0ABV4HSC9_9GAMM</name>
<dbReference type="InterPro" id="IPR051202">
    <property type="entry name" value="Peptidase_C40"/>
</dbReference>
<dbReference type="PANTHER" id="PTHR47053">
    <property type="entry name" value="MUREIN DD-ENDOPEPTIDASE MEPH-RELATED"/>
    <property type="match status" value="1"/>
</dbReference>
<gene>
    <name evidence="7" type="ORF">AB6713_10405</name>
</gene>
<keyword evidence="4" id="KW-0788">Thiol protease</keyword>
<dbReference type="Pfam" id="PF00877">
    <property type="entry name" value="NLPC_P60"/>
    <property type="match status" value="1"/>
</dbReference>
<feature type="domain" description="NlpC/P60" evidence="6">
    <location>
        <begin position="98"/>
        <end position="222"/>
    </location>
</feature>
<evidence type="ECO:0000313" key="7">
    <source>
        <dbReference type="EMBL" id="MEZ0475023.1"/>
    </source>
</evidence>
<keyword evidence="2" id="KW-0645">Protease</keyword>
<comment type="caution">
    <text evidence="7">The sequence shown here is derived from an EMBL/GenBank/DDBJ whole genome shotgun (WGS) entry which is preliminary data.</text>
</comment>
<keyword evidence="8" id="KW-1185">Reference proteome</keyword>
<dbReference type="InterPro" id="IPR000064">
    <property type="entry name" value="NLP_P60_dom"/>
</dbReference>
<comment type="similarity">
    <text evidence="1">Belongs to the peptidase C40 family.</text>
</comment>
<dbReference type="PROSITE" id="PS51935">
    <property type="entry name" value="NLPC_P60"/>
    <property type="match status" value="1"/>
</dbReference>
<evidence type="ECO:0000256" key="1">
    <source>
        <dbReference type="ARBA" id="ARBA00007074"/>
    </source>
</evidence>
<evidence type="ECO:0000256" key="3">
    <source>
        <dbReference type="ARBA" id="ARBA00022801"/>
    </source>
</evidence>
<dbReference type="Proteomes" id="UP001566331">
    <property type="component" value="Unassembled WGS sequence"/>
</dbReference>
<sequence length="224" mass="23595">MTTDASDLGRIAATHSRPFGRTISFLLATALAGAAMPALAATGLAGDSADQSPLNRSVSQSLAHAQPLPTAMGRELLFAADVNQLIAAGIGDVPASAEGRQQTLLQRGLALLGTPYRWGGTSPDGGFDCSGLVSYVFRTALGVELPRVSREMAATGERIERAQLDAGDLVFFALRGRRVDHVGIYLGNGRFLHAPRTGRDVTVSSLDSGYWSRKFTLARRVAGV</sequence>
<protein>
    <submittedName>
        <fullName evidence="7">C40 family peptidase</fullName>
    </submittedName>
</protein>
<keyword evidence="5" id="KW-0732">Signal</keyword>
<accession>A0ABV4HSC9</accession>
<evidence type="ECO:0000259" key="6">
    <source>
        <dbReference type="PROSITE" id="PS51935"/>
    </source>
</evidence>
<dbReference type="SUPFAM" id="SSF54001">
    <property type="entry name" value="Cysteine proteinases"/>
    <property type="match status" value="1"/>
</dbReference>
<reference evidence="7 8" key="1">
    <citation type="submission" date="2024-07" db="EMBL/GenBank/DDBJ databases">
        <title>Luteimonas salilacus sp. nov., isolated from the shore soil of Salt Lake in Tibet of China.</title>
        <authorList>
            <person name="Zhang X."/>
            <person name="Li A."/>
        </authorList>
    </citation>
    <scope>NUCLEOTIDE SEQUENCE [LARGE SCALE GENOMIC DNA]</scope>
    <source>
        <strain evidence="7 8">B3-2-R+30</strain>
    </source>
</reference>
<evidence type="ECO:0000313" key="8">
    <source>
        <dbReference type="Proteomes" id="UP001566331"/>
    </source>
</evidence>
<dbReference type="EMBL" id="JBFWIC010000012">
    <property type="protein sequence ID" value="MEZ0475023.1"/>
    <property type="molecule type" value="Genomic_DNA"/>
</dbReference>
<feature type="signal peptide" evidence="5">
    <location>
        <begin position="1"/>
        <end position="40"/>
    </location>
</feature>
<dbReference type="PANTHER" id="PTHR47053:SF1">
    <property type="entry name" value="MUREIN DD-ENDOPEPTIDASE MEPH-RELATED"/>
    <property type="match status" value="1"/>
</dbReference>
<proteinExistence type="inferred from homology"/>
<evidence type="ECO:0000256" key="5">
    <source>
        <dbReference type="SAM" id="SignalP"/>
    </source>
</evidence>